<evidence type="ECO:0000313" key="2">
    <source>
        <dbReference type="EMBL" id="CAA2629969.1"/>
    </source>
</evidence>
<name>A0A7I8JIH0_SPIIN</name>
<reference evidence="2 3" key="1">
    <citation type="submission" date="2019-12" db="EMBL/GenBank/DDBJ databases">
        <authorList>
            <person name="Scholz U."/>
            <person name="Mascher M."/>
            <person name="Fiebig A."/>
        </authorList>
    </citation>
    <scope>NUCLEOTIDE SEQUENCE</scope>
</reference>
<organism evidence="2">
    <name type="scientific">Spirodela intermedia</name>
    <name type="common">Intermediate duckweed</name>
    <dbReference type="NCBI Taxonomy" id="51605"/>
    <lineage>
        <taxon>Eukaryota</taxon>
        <taxon>Viridiplantae</taxon>
        <taxon>Streptophyta</taxon>
        <taxon>Embryophyta</taxon>
        <taxon>Tracheophyta</taxon>
        <taxon>Spermatophyta</taxon>
        <taxon>Magnoliopsida</taxon>
        <taxon>Liliopsida</taxon>
        <taxon>Araceae</taxon>
        <taxon>Lemnoideae</taxon>
        <taxon>Spirodela</taxon>
    </lineage>
</organism>
<evidence type="ECO:0000313" key="3">
    <source>
        <dbReference type="Proteomes" id="UP001189122"/>
    </source>
</evidence>
<evidence type="ECO:0000256" key="1">
    <source>
        <dbReference type="SAM" id="MobiDB-lite"/>
    </source>
</evidence>
<dbReference type="Proteomes" id="UP001189122">
    <property type="component" value="Unassembled WGS sequence"/>
</dbReference>
<feature type="compositionally biased region" description="Basic and acidic residues" evidence="1">
    <location>
        <begin position="8"/>
        <end position="17"/>
    </location>
</feature>
<dbReference type="EMBL" id="CACRZD030000012">
    <property type="protein sequence ID" value="CAA6669212.1"/>
    <property type="molecule type" value="Genomic_DNA"/>
</dbReference>
<accession>A0A7I8JIH0</accession>
<dbReference type="AlphaFoldDB" id="A0A7I8JIH0"/>
<feature type="region of interest" description="Disordered" evidence="1">
    <location>
        <begin position="1"/>
        <end position="30"/>
    </location>
</feature>
<keyword evidence="3" id="KW-1185">Reference proteome</keyword>
<protein>
    <submittedName>
        <fullName evidence="2">Uncharacterized protein</fullName>
    </submittedName>
</protein>
<gene>
    <name evidence="2" type="ORF">SI7747_12015607</name>
</gene>
<dbReference type="EMBL" id="LR743599">
    <property type="protein sequence ID" value="CAA2629969.1"/>
    <property type="molecule type" value="Genomic_DNA"/>
</dbReference>
<sequence>MRVLWCQRESDRPEKRRQPPISPSATRGLN</sequence>
<proteinExistence type="predicted"/>